<protein>
    <submittedName>
        <fullName evidence="3">Class I SAM-dependent methyltransferase</fullName>
    </submittedName>
</protein>
<name>A0A6M0Q7G1_9BACI</name>
<feature type="domain" description="Methyltransferase" evidence="2">
    <location>
        <begin position="37"/>
        <end position="134"/>
    </location>
</feature>
<dbReference type="GO" id="GO:0032259">
    <property type="term" value="P:methylation"/>
    <property type="evidence" value="ECO:0007669"/>
    <property type="project" value="UniProtKB-KW"/>
</dbReference>
<dbReference type="AlphaFoldDB" id="A0A6M0Q7G1"/>
<dbReference type="RefSeq" id="WP_163179124.1">
    <property type="nucleotide sequence ID" value="NZ_JAAIWM010000002.1"/>
</dbReference>
<evidence type="ECO:0000313" key="4">
    <source>
        <dbReference type="Proteomes" id="UP000481043"/>
    </source>
</evidence>
<dbReference type="InterPro" id="IPR041698">
    <property type="entry name" value="Methyltransf_25"/>
</dbReference>
<dbReference type="Pfam" id="PF13649">
    <property type="entry name" value="Methyltransf_25"/>
    <property type="match status" value="1"/>
</dbReference>
<dbReference type="Gene3D" id="2.20.25.110">
    <property type="entry name" value="S-adenosyl-L-methionine-dependent methyltransferases"/>
    <property type="match status" value="1"/>
</dbReference>
<evidence type="ECO:0000259" key="2">
    <source>
        <dbReference type="Pfam" id="PF13649"/>
    </source>
</evidence>
<evidence type="ECO:0000313" key="3">
    <source>
        <dbReference type="EMBL" id="NEY71689.1"/>
    </source>
</evidence>
<dbReference type="EMBL" id="JAAIWM010000002">
    <property type="protein sequence ID" value="NEY71689.1"/>
    <property type="molecule type" value="Genomic_DNA"/>
</dbReference>
<dbReference type="CDD" id="cd02440">
    <property type="entry name" value="AdoMet_MTases"/>
    <property type="match status" value="1"/>
</dbReference>
<dbReference type="SUPFAM" id="SSF53335">
    <property type="entry name" value="S-adenosyl-L-methionine-dependent methyltransferases"/>
    <property type="match status" value="1"/>
</dbReference>
<keyword evidence="4" id="KW-1185">Reference proteome</keyword>
<proteinExistence type="predicted"/>
<dbReference type="Gene3D" id="3.40.50.150">
    <property type="entry name" value="Vaccinia Virus protein VP39"/>
    <property type="match status" value="1"/>
</dbReference>
<organism evidence="3 4">
    <name type="scientific">Bacillus mesophilus</name>
    <dbReference type="NCBI Taxonomy" id="1808955"/>
    <lineage>
        <taxon>Bacteria</taxon>
        <taxon>Bacillati</taxon>
        <taxon>Bacillota</taxon>
        <taxon>Bacilli</taxon>
        <taxon>Bacillales</taxon>
        <taxon>Bacillaceae</taxon>
        <taxon>Bacillus</taxon>
    </lineage>
</organism>
<dbReference type="PANTHER" id="PTHR43861">
    <property type="entry name" value="TRANS-ACONITATE 2-METHYLTRANSFERASE-RELATED"/>
    <property type="match status" value="1"/>
</dbReference>
<gene>
    <name evidence="3" type="ORF">G4D63_08010</name>
</gene>
<dbReference type="InterPro" id="IPR029063">
    <property type="entry name" value="SAM-dependent_MTases_sf"/>
</dbReference>
<reference evidence="3 4" key="1">
    <citation type="submission" date="2020-02" db="EMBL/GenBank/DDBJ databases">
        <title>Bacillus aquiflavi sp. nov., isolated from yellow water of strong flavor Chinese baijiu in Yibin region of China.</title>
        <authorList>
            <person name="Xie J."/>
        </authorList>
    </citation>
    <scope>NUCLEOTIDE SEQUENCE [LARGE SCALE GENOMIC DNA]</scope>
    <source>
        <strain evidence="3 4">SA4</strain>
    </source>
</reference>
<evidence type="ECO:0000256" key="1">
    <source>
        <dbReference type="ARBA" id="ARBA00022679"/>
    </source>
</evidence>
<keyword evidence="3" id="KW-0489">Methyltransferase</keyword>
<dbReference type="Proteomes" id="UP000481043">
    <property type="component" value="Unassembled WGS sequence"/>
</dbReference>
<keyword evidence="1 3" id="KW-0808">Transferase</keyword>
<dbReference type="GO" id="GO:0008168">
    <property type="term" value="F:methyltransferase activity"/>
    <property type="evidence" value="ECO:0007669"/>
    <property type="project" value="UniProtKB-KW"/>
</dbReference>
<sequence length="247" mass="28818">MTYQHFANFYDQLMNDVPYHLWLEYLAERVNPENQTILDIGCGTGSLSIPLAKQGFQVTGLDLSAEMLAIADEKARNEKVNVQFIQQDMTDLSNFEPDIFDVIICFCDSLNYVLDEQDVLRTFKGVRHVLKPNGLFMFDVHSVEKVDNIFKNQTFVSTENDVSFIWNCFEGEYPHSVDHELTFFIQQPEQGLYQRFDEIHSQRTFSIEEYTQLVTEAGFTKVEITSDFNQDLESGERERIFFSCYKK</sequence>
<accession>A0A6M0Q7G1</accession>
<comment type="caution">
    <text evidence="3">The sequence shown here is derived from an EMBL/GenBank/DDBJ whole genome shotgun (WGS) entry which is preliminary data.</text>
</comment>